<keyword evidence="2" id="KW-0378">Hydrolase</keyword>
<gene>
    <name evidence="6" type="ORF">IAA61_08930</name>
</gene>
<organism evidence="6 7">
    <name type="scientific">Candidatus Ornithomonoglobus merdipullorum</name>
    <dbReference type="NCBI Taxonomy" id="2840895"/>
    <lineage>
        <taxon>Bacteria</taxon>
        <taxon>Bacillati</taxon>
        <taxon>Bacillota</taxon>
        <taxon>Clostridia</taxon>
        <taxon>Candidatus Ornithomonoglobus</taxon>
    </lineage>
</organism>
<feature type="domain" description="Glycosyl hydrolase family 31 C-terminal" evidence="5">
    <location>
        <begin position="574"/>
        <end position="653"/>
    </location>
</feature>
<dbReference type="PANTHER" id="PTHR43863">
    <property type="entry name" value="HYDROLASE, PUTATIVE (AFU_ORTHOLOGUE AFUA_1G03140)-RELATED"/>
    <property type="match status" value="1"/>
</dbReference>
<proteinExistence type="inferred from homology"/>
<dbReference type="Gene3D" id="2.60.40.1180">
    <property type="entry name" value="Golgi alpha-mannosidase II"/>
    <property type="match status" value="1"/>
</dbReference>
<dbReference type="Pfam" id="PF13802">
    <property type="entry name" value="Gal_mutarotas_2"/>
    <property type="match status" value="1"/>
</dbReference>
<dbReference type="EMBL" id="DVNB01000090">
    <property type="protein sequence ID" value="HIU57912.1"/>
    <property type="molecule type" value="Genomic_DNA"/>
</dbReference>
<dbReference type="InterPro" id="IPR017853">
    <property type="entry name" value="GH"/>
</dbReference>
<dbReference type="CDD" id="cd06591">
    <property type="entry name" value="GH31_xylosidase_XylS"/>
    <property type="match status" value="1"/>
</dbReference>
<dbReference type="PANTHER" id="PTHR43863:SF2">
    <property type="entry name" value="MALTASE-GLUCOAMYLASE"/>
    <property type="match status" value="1"/>
</dbReference>
<evidence type="ECO:0000259" key="4">
    <source>
        <dbReference type="Pfam" id="PF13802"/>
    </source>
</evidence>
<dbReference type="GO" id="GO:0005975">
    <property type="term" value="P:carbohydrate metabolic process"/>
    <property type="evidence" value="ECO:0007669"/>
    <property type="project" value="InterPro"/>
</dbReference>
<dbReference type="Gene3D" id="2.60.40.1760">
    <property type="entry name" value="glycosyl hydrolase (family 31)"/>
    <property type="match status" value="1"/>
</dbReference>
<dbReference type="InterPro" id="IPR011013">
    <property type="entry name" value="Gal_mutarotase_sf_dom"/>
</dbReference>
<dbReference type="AlphaFoldDB" id="A0A9D1MD92"/>
<evidence type="ECO:0000256" key="1">
    <source>
        <dbReference type="ARBA" id="ARBA00007806"/>
    </source>
</evidence>
<dbReference type="InterPro" id="IPR000322">
    <property type="entry name" value="Glyco_hydro_31_TIM"/>
</dbReference>
<dbReference type="Proteomes" id="UP000824109">
    <property type="component" value="Unassembled WGS sequence"/>
</dbReference>
<feature type="domain" description="Glycoside hydrolase family 31 N-terminal" evidence="4">
    <location>
        <begin position="27"/>
        <end position="180"/>
    </location>
</feature>
<dbReference type="InterPro" id="IPR048395">
    <property type="entry name" value="Glyco_hydro_31_C"/>
</dbReference>
<reference evidence="6" key="2">
    <citation type="journal article" date="2021" name="PeerJ">
        <title>Extensive microbial diversity within the chicken gut microbiome revealed by metagenomics and culture.</title>
        <authorList>
            <person name="Gilroy R."/>
            <person name="Ravi A."/>
            <person name="Getino M."/>
            <person name="Pursley I."/>
            <person name="Horton D.L."/>
            <person name="Alikhan N.F."/>
            <person name="Baker D."/>
            <person name="Gharbi K."/>
            <person name="Hall N."/>
            <person name="Watson M."/>
            <person name="Adriaenssens E.M."/>
            <person name="Foster-Nyarko E."/>
            <person name="Jarju S."/>
            <person name="Secka A."/>
            <person name="Antonio M."/>
            <person name="Oren A."/>
            <person name="Chaudhuri R.R."/>
            <person name="La Ragione R."/>
            <person name="Hildebrand F."/>
            <person name="Pallen M.J."/>
        </authorList>
    </citation>
    <scope>NUCLEOTIDE SEQUENCE</scope>
    <source>
        <strain evidence="6">USAMLcec3-3695</strain>
    </source>
</reference>
<sequence>MYFSQNNDRLIAKRSNETVLVEPWGKNALRVRATQNSSFLGGNKALSDKTGTAEITVNEHYAEIQNGKLRCAVYDNGHIEFFNETESILSEYSRDWNEMRGHSPSMKFHSREFKPVSGNDYRITARFEADKNEKIYGMGQYQQPNLDLKGCVLELAQRNSQISIPFYISNKGYGFLWNSAGIGEVVFGENYTQWRGELAEELDYWITADDTPKKIIENYTGVTGRAPEFPENALGLWQCKLRYRTQDEVLEVAREYKRRGIPLDVIVIDFFHWIRQGDWSFDPEYWPDPQSMLDELSEMDTRCMVSIWPTVDRKSINFNEMFEKGLLVRTERGAVQCFDFQGDTVIYDATNPEARRFIWEKAKENYYRYGIDMFWLDEAEPEYSAYDFDHYRYYDGPVLKIGNRYPKDHAKAFFDGMKAEGQTDIVNLLRCAWVGSQKYAALVWSGDIKSTFTALRDQLSAGLNIGIAGIPWWVSDTGGFFGDVRDEHFSELLIRWFQFSTFCPVLRMHGDRGPHDIPTLSDLDYGGGFSETGRPNELWSYGEDVYAILKKYLDIRLSMKDYIKSVMDEASKNGSPVIRTMFYEFPDDQKCWETDDQYMFGPGYLVAPVMYQGMTERDVYLPEGNWKSIHDGNIYSGGKTIHADAPIDIIPVFEKI</sequence>
<evidence type="ECO:0000259" key="5">
    <source>
        <dbReference type="Pfam" id="PF21365"/>
    </source>
</evidence>
<dbReference type="InterPro" id="IPR025887">
    <property type="entry name" value="Glyco_hydro_31_N_dom"/>
</dbReference>
<evidence type="ECO:0000313" key="6">
    <source>
        <dbReference type="EMBL" id="HIU57912.1"/>
    </source>
</evidence>
<dbReference type="GO" id="GO:0030246">
    <property type="term" value="F:carbohydrate binding"/>
    <property type="evidence" value="ECO:0007669"/>
    <property type="project" value="InterPro"/>
</dbReference>
<dbReference type="InterPro" id="IPR051816">
    <property type="entry name" value="Glycosyl_Hydrolase_31"/>
</dbReference>
<keyword evidence="2" id="KW-0326">Glycosidase</keyword>
<evidence type="ECO:0000313" key="7">
    <source>
        <dbReference type="Proteomes" id="UP000824109"/>
    </source>
</evidence>
<dbReference type="Pfam" id="PF01055">
    <property type="entry name" value="Glyco_hydro_31_2nd"/>
    <property type="match status" value="1"/>
</dbReference>
<evidence type="ECO:0000256" key="2">
    <source>
        <dbReference type="RuleBase" id="RU361185"/>
    </source>
</evidence>
<dbReference type="GO" id="GO:0004553">
    <property type="term" value="F:hydrolase activity, hydrolyzing O-glycosyl compounds"/>
    <property type="evidence" value="ECO:0007669"/>
    <property type="project" value="InterPro"/>
</dbReference>
<dbReference type="Gene3D" id="3.20.20.80">
    <property type="entry name" value="Glycosidases"/>
    <property type="match status" value="1"/>
</dbReference>
<protein>
    <submittedName>
        <fullName evidence="6">Family 31 glucosidase</fullName>
    </submittedName>
</protein>
<dbReference type="CDD" id="cd14752">
    <property type="entry name" value="GH31_N"/>
    <property type="match status" value="1"/>
</dbReference>
<evidence type="ECO:0000259" key="3">
    <source>
        <dbReference type="Pfam" id="PF01055"/>
    </source>
</evidence>
<dbReference type="SUPFAM" id="SSF51445">
    <property type="entry name" value="(Trans)glycosidases"/>
    <property type="match status" value="1"/>
</dbReference>
<name>A0A9D1MD92_9FIRM</name>
<feature type="domain" description="Glycoside hydrolase family 31 TIM barrel" evidence="3">
    <location>
        <begin position="228"/>
        <end position="563"/>
    </location>
</feature>
<dbReference type="Pfam" id="PF21365">
    <property type="entry name" value="Glyco_hydro_31_3rd"/>
    <property type="match status" value="1"/>
</dbReference>
<accession>A0A9D1MD92</accession>
<dbReference type="SUPFAM" id="SSF74650">
    <property type="entry name" value="Galactose mutarotase-like"/>
    <property type="match status" value="1"/>
</dbReference>
<dbReference type="SUPFAM" id="SSF51011">
    <property type="entry name" value="Glycosyl hydrolase domain"/>
    <property type="match status" value="1"/>
</dbReference>
<comment type="caution">
    <text evidence="6">The sequence shown here is derived from an EMBL/GenBank/DDBJ whole genome shotgun (WGS) entry which is preliminary data.</text>
</comment>
<reference evidence="6" key="1">
    <citation type="submission" date="2020-10" db="EMBL/GenBank/DDBJ databases">
        <authorList>
            <person name="Gilroy R."/>
        </authorList>
    </citation>
    <scope>NUCLEOTIDE SEQUENCE</scope>
    <source>
        <strain evidence="6">USAMLcec3-3695</strain>
    </source>
</reference>
<comment type="similarity">
    <text evidence="1 2">Belongs to the glycosyl hydrolase 31 family.</text>
</comment>
<dbReference type="InterPro" id="IPR013780">
    <property type="entry name" value="Glyco_hydro_b"/>
</dbReference>